<dbReference type="SMART" id="SM01008">
    <property type="entry name" value="Ald_Xan_dh_C"/>
    <property type="match status" value="1"/>
</dbReference>
<dbReference type="InterPro" id="IPR000674">
    <property type="entry name" value="Ald_Oxase/Xan_DH_a/b"/>
</dbReference>
<dbReference type="PANTHER" id="PTHR11908:SF132">
    <property type="entry name" value="ALDEHYDE OXIDASE 1-RELATED"/>
    <property type="match status" value="1"/>
</dbReference>
<keyword evidence="6" id="KW-1185">Reference proteome</keyword>
<organism evidence="5 6">
    <name type="scientific">Hoeflea alexandrii</name>
    <dbReference type="NCBI Taxonomy" id="288436"/>
    <lineage>
        <taxon>Bacteria</taxon>
        <taxon>Pseudomonadati</taxon>
        <taxon>Pseudomonadota</taxon>
        <taxon>Alphaproteobacteria</taxon>
        <taxon>Hyphomicrobiales</taxon>
        <taxon>Rhizobiaceae</taxon>
        <taxon>Hoeflea</taxon>
    </lineage>
</organism>
<dbReference type="Proteomes" id="UP001320715">
    <property type="component" value="Unassembled WGS sequence"/>
</dbReference>
<evidence type="ECO:0000256" key="3">
    <source>
        <dbReference type="SAM" id="MobiDB-lite"/>
    </source>
</evidence>
<feature type="domain" description="Aldehyde oxidase/xanthine dehydrogenase a/b hammerhead" evidence="4">
    <location>
        <begin position="23"/>
        <end position="136"/>
    </location>
</feature>
<keyword evidence="2" id="KW-0560">Oxidoreductase</keyword>
<dbReference type="Gene3D" id="3.90.1170.50">
    <property type="entry name" value="Aldehyde oxidase/xanthine dehydrogenase, a/b hammerhead"/>
    <property type="match status" value="1"/>
</dbReference>
<proteinExistence type="predicted"/>
<dbReference type="PANTHER" id="PTHR11908">
    <property type="entry name" value="XANTHINE DEHYDROGENASE"/>
    <property type="match status" value="1"/>
</dbReference>
<sequence length="735" mass="78084">MEQSTSKIIGEPMNRVDGPAKVTGRAEYAGDHQVEGGIAEGFIVEAPAAPGKIVALDVADAEAADGVVSVLTYKTVPQQKPYGSPEDEGRFTQSHAVLENDRVRHFGEPVALVVAETLEQARYAASLVRVEIETEEGVFNALDHKDQAEKPDSVDGLDEVDTQDGDFETQFSQSTHKLEVSYLTGAQHASAMEPHVTVAQWDGETLIVHMAIQIVASAVSAYANTLGIDEANVRIISPFTGGGFGSKLGVHNEAILAALAAKQCGKAVRVAQTRRNLFANGPHRSRHLQELKLGADASGKLRAVRHSSLASMARNYPFAEAPASPTRASYAADAIHTFHRMVKADIPKVDSMRAPGEAIGTLTYETAIDELAEMCGVDPVEFRILNEPTQDPTSGHAFADRRLLDCIRTGAAKFGWSGRVKPGSRMAGRKLVGRGMAVAIRPNTLSPAQAEVKLAADGRLVARLDMTDIGTGTYTILTQIAAETLSMPASQVLVQLGDSRFPETAGSGGSFGASSSGSALLDACAKLKSALSERLTESGVSANAFAMKDGRVLANGKRIELADLIGAEGLSADGAVDPDNHAKGQADYSYGVQFAEVEVDADTGEIRVRRLLGVFDAGRILNRKTARSQLMGGMIFGIGGALLEESLMDDRFGSFMTRDFAEYHIAVNRDVPDLEVHILDGYSEHSNPLGSKGIGELGICGAGPAIANAVHEATGVRVRKFPVHMEDLLDRLPAV</sequence>
<name>A0ABT1CRP8_9HYPH</name>
<evidence type="ECO:0000313" key="6">
    <source>
        <dbReference type="Proteomes" id="UP001320715"/>
    </source>
</evidence>
<comment type="caution">
    <text evidence="5">The sequence shown here is derived from an EMBL/GenBank/DDBJ whole genome shotgun (WGS) entry which is preliminary data.</text>
</comment>
<dbReference type="Pfam" id="PF20256">
    <property type="entry name" value="MoCoBD_2"/>
    <property type="match status" value="1"/>
</dbReference>
<dbReference type="EMBL" id="JAAAML010000001">
    <property type="protein sequence ID" value="MCO6408286.1"/>
    <property type="molecule type" value="Genomic_DNA"/>
</dbReference>
<dbReference type="InterPro" id="IPR037165">
    <property type="entry name" value="AldOxase/xan_DH_Mopterin-bd_sf"/>
</dbReference>
<protein>
    <submittedName>
        <fullName evidence="5">Molybdopterin-dependent oxidoreductase</fullName>
    </submittedName>
</protein>
<keyword evidence="1" id="KW-0500">Molybdenum</keyword>
<dbReference type="Pfam" id="PF01315">
    <property type="entry name" value="Ald_Xan_dh_C"/>
    <property type="match status" value="1"/>
</dbReference>
<dbReference type="InterPro" id="IPR046867">
    <property type="entry name" value="AldOxase/xan_DH_MoCoBD2"/>
</dbReference>
<accession>A0ABT1CRP8</accession>
<dbReference type="SUPFAM" id="SSF54665">
    <property type="entry name" value="CO dehydrogenase molybdoprotein N-domain-like"/>
    <property type="match status" value="1"/>
</dbReference>
<feature type="region of interest" description="Disordered" evidence="3">
    <location>
        <begin position="1"/>
        <end position="21"/>
    </location>
</feature>
<evidence type="ECO:0000259" key="4">
    <source>
        <dbReference type="SMART" id="SM01008"/>
    </source>
</evidence>
<dbReference type="InterPro" id="IPR036856">
    <property type="entry name" value="Ald_Oxase/Xan_DH_a/b_sf"/>
</dbReference>
<dbReference type="Pfam" id="PF02738">
    <property type="entry name" value="MoCoBD_1"/>
    <property type="match status" value="1"/>
</dbReference>
<evidence type="ECO:0000256" key="1">
    <source>
        <dbReference type="ARBA" id="ARBA00022505"/>
    </source>
</evidence>
<dbReference type="InterPro" id="IPR008274">
    <property type="entry name" value="AldOxase/xan_DH_MoCoBD1"/>
</dbReference>
<evidence type="ECO:0000313" key="5">
    <source>
        <dbReference type="EMBL" id="MCO6408286.1"/>
    </source>
</evidence>
<gene>
    <name evidence="5" type="ORF">GTW23_08890</name>
</gene>
<dbReference type="InterPro" id="IPR016208">
    <property type="entry name" value="Ald_Oxase/xanthine_DH-like"/>
</dbReference>
<dbReference type="Gene3D" id="3.30.365.10">
    <property type="entry name" value="Aldehyde oxidase/xanthine dehydrogenase, molybdopterin binding domain"/>
    <property type="match status" value="4"/>
</dbReference>
<dbReference type="SUPFAM" id="SSF56003">
    <property type="entry name" value="Molybdenum cofactor-binding domain"/>
    <property type="match status" value="1"/>
</dbReference>
<reference evidence="5 6" key="1">
    <citation type="submission" date="2020-01" db="EMBL/GenBank/DDBJ databases">
        <title>Genomes of bacteria type strains.</title>
        <authorList>
            <person name="Chen J."/>
            <person name="Zhu S."/>
            <person name="Yang J."/>
        </authorList>
    </citation>
    <scope>NUCLEOTIDE SEQUENCE [LARGE SCALE GENOMIC DNA]</scope>
    <source>
        <strain evidence="5 6">DSM 16655</strain>
    </source>
</reference>
<dbReference type="RefSeq" id="WP_252915436.1">
    <property type="nucleotide sequence ID" value="NZ_JAAAML010000001.1"/>
</dbReference>
<evidence type="ECO:0000256" key="2">
    <source>
        <dbReference type="ARBA" id="ARBA00023002"/>
    </source>
</evidence>